<evidence type="ECO:0000313" key="4">
    <source>
        <dbReference type="EMBL" id="HJA08327.1"/>
    </source>
</evidence>
<dbReference type="InterPro" id="IPR000307">
    <property type="entry name" value="Ribosomal_bS16"/>
</dbReference>
<evidence type="ECO:0000313" key="5">
    <source>
        <dbReference type="Proteomes" id="UP000824225"/>
    </source>
</evidence>
<name>A0A9D2KLZ1_9BACT</name>
<dbReference type="EMBL" id="DXAN01000010">
    <property type="protein sequence ID" value="HJA08327.1"/>
    <property type="molecule type" value="Genomic_DNA"/>
</dbReference>
<dbReference type="GO" id="GO:0015935">
    <property type="term" value="C:small ribosomal subunit"/>
    <property type="evidence" value="ECO:0007669"/>
    <property type="project" value="TreeGrafter"/>
</dbReference>
<gene>
    <name evidence="3 4" type="primary">rpsP</name>
    <name evidence="4" type="ORF">H9962_03945</name>
</gene>
<evidence type="ECO:0000256" key="2">
    <source>
        <dbReference type="ARBA" id="ARBA00023274"/>
    </source>
</evidence>
<dbReference type="PANTHER" id="PTHR12919:SF20">
    <property type="entry name" value="SMALL RIBOSOMAL SUBUNIT PROTEIN BS16M"/>
    <property type="match status" value="1"/>
</dbReference>
<keyword evidence="1 3" id="KW-0689">Ribosomal protein</keyword>
<dbReference type="Pfam" id="PF00886">
    <property type="entry name" value="Ribosomal_S16"/>
    <property type="match status" value="1"/>
</dbReference>
<proteinExistence type="inferred from homology"/>
<dbReference type="GO" id="GO:0006412">
    <property type="term" value="P:translation"/>
    <property type="evidence" value="ECO:0007669"/>
    <property type="project" value="UniProtKB-UniRule"/>
</dbReference>
<protein>
    <recommendedName>
        <fullName evidence="3">Small ribosomal subunit protein bS16</fullName>
    </recommendedName>
</protein>
<comment type="caution">
    <text evidence="4">The sequence shown here is derived from an EMBL/GenBank/DDBJ whole genome shotgun (WGS) entry which is preliminary data.</text>
</comment>
<sequence>MSVKVRLTRSGSKKHPFYRVVAINSDTRRDGRPLEFLGHYNPNTNPAEVRIDAEKIRKWVATGAEMSPTVRSLLKKQAQ</sequence>
<dbReference type="PANTHER" id="PTHR12919">
    <property type="entry name" value="30S RIBOSOMAL PROTEIN S16"/>
    <property type="match status" value="1"/>
</dbReference>
<accession>A0A9D2KLZ1</accession>
<evidence type="ECO:0000256" key="1">
    <source>
        <dbReference type="ARBA" id="ARBA00022980"/>
    </source>
</evidence>
<dbReference type="NCBIfam" id="TIGR00002">
    <property type="entry name" value="S16"/>
    <property type="match status" value="1"/>
</dbReference>
<dbReference type="AlphaFoldDB" id="A0A9D2KLZ1"/>
<dbReference type="HAMAP" id="MF_00385">
    <property type="entry name" value="Ribosomal_bS16"/>
    <property type="match status" value="1"/>
</dbReference>
<reference evidence="4" key="1">
    <citation type="journal article" date="2021" name="PeerJ">
        <title>Extensive microbial diversity within the chicken gut microbiome revealed by metagenomics and culture.</title>
        <authorList>
            <person name="Gilroy R."/>
            <person name="Ravi A."/>
            <person name="Getino M."/>
            <person name="Pursley I."/>
            <person name="Horton D.L."/>
            <person name="Alikhan N.F."/>
            <person name="Baker D."/>
            <person name="Gharbi K."/>
            <person name="Hall N."/>
            <person name="Watson M."/>
            <person name="Adriaenssens E.M."/>
            <person name="Foster-Nyarko E."/>
            <person name="Jarju S."/>
            <person name="Secka A."/>
            <person name="Antonio M."/>
            <person name="Oren A."/>
            <person name="Chaudhuri R.R."/>
            <person name="La Ragione R."/>
            <person name="Hildebrand F."/>
            <person name="Pallen M.J."/>
        </authorList>
    </citation>
    <scope>NUCLEOTIDE SEQUENCE</scope>
    <source>
        <strain evidence="4">CHK186-16707</strain>
    </source>
</reference>
<dbReference type="GO" id="GO:0003735">
    <property type="term" value="F:structural constituent of ribosome"/>
    <property type="evidence" value="ECO:0007669"/>
    <property type="project" value="InterPro"/>
</dbReference>
<dbReference type="Proteomes" id="UP000824225">
    <property type="component" value="Unassembled WGS sequence"/>
</dbReference>
<reference evidence="4" key="2">
    <citation type="submission" date="2021-04" db="EMBL/GenBank/DDBJ databases">
        <authorList>
            <person name="Gilroy R."/>
        </authorList>
    </citation>
    <scope>NUCLEOTIDE SEQUENCE</scope>
    <source>
        <strain evidence="4">CHK186-16707</strain>
    </source>
</reference>
<dbReference type="InterPro" id="IPR023803">
    <property type="entry name" value="Ribosomal_bS16_dom_sf"/>
</dbReference>
<organism evidence="4 5">
    <name type="scientific">Candidatus Mailhella merdigallinarum</name>
    <dbReference type="NCBI Taxonomy" id="2838658"/>
    <lineage>
        <taxon>Bacteria</taxon>
        <taxon>Pseudomonadati</taxon>
        <taxon>Thermodesulfobacteriota</taxon>
        <taxon>Desulfovibrionia</taxon>
        <taxon>Desulfovibrionales</taxon>
        <taxon>Desulfovibrionaceae</taxon>
        <taxon>Mailhella</taxon>
    </lineage>
</organism>
<keyword evidence="2 3" id="KW-0687">Ribonucleoprotein</keyword>
<dbReference type="GO" id="GO:0005737">
    <property type="term" value="C:cytoplasm"/>
    <property type="evidence" value="ECO:0007669"/>
    <property type="project" value="UniProtKB-ARBA"/>
</dbReference>
<dbReference type="SUPFAM" id="SSF54565">
    <property type="entry name" value="Ribosomal protein S16"/>
    <property type="match status" value="1"/>
</dbReference>
<dbReference type="Gene3D" id="3.30.1320.10">
    <property type="match status" value="1"/>
</dbReference>
<comment type="similarity">
    <text evidence="3">Belongs to the bacterial ribosomal protein bS16 family.</text>
</comment>
<evidence type="ECO:0000256" key="3">
    <source>
        <dbReference type="HAMAP-Rule" id="MF_00385"/>
    </source>
</evidence>